<dbReference type="PANTHER" id="PTHR34582:SF2">
    <property type="entry name" value="UPF0702 TRANSMEMBRANE PROTEIN YDFR"/>
    <property type="match status" value="1"/>
</dbReference>
<comment type="subcellular location">
    <subcellularLocation>
        <location evidence="1">Cell membrane</location>
        <topology evidence="1">Multi-pass membrane protein</topology>
    </subcellularLocation>
</comment>
<feature type="domain" description="YetF C-terminal" evidence="9">
    <location>
        <begin position="78"/>
        <end position="149"/>
    </location>
</feature>
<proteinExistence type="inferred from homology"/>
<comment type="similarity">
    <text evidence="2">Belongs to the UPF0702 family.</text>
</comment>
<dbReference type="RefSeq" id="WP_095270747.1">
    <property type="nucleotide sequence ID" value="NZ_NPBH01000049.1"/>
</dbReference>
<comment type="caution">
    <text evidence="10">The sequence shown here is derived from an EMBL/GenBank/DDBJ whole genome shotgun (WGS) entry which is preliminary data.</text>
</comment>
<evidence type="ECO:0000256" key="5">
    <source>
        <dbReference type="ARBA" id="ARBA00022989"/>
    </source>
</evidence>
<keyword evidence="3" id="KW-1003">Cell membrane</keyword>
<evidence type="ECO:0000313" key="11">
    <source>
        <dbReference type="Proteomes" id="UP000216475"/>
    </source>
</evidence>
<feature type="transmembrane region" description="Helical" evidence="8">
    <location>
        <begin position="6"/>
        <end position="24"/>
    </location>
</feature>
<accession>A0A268HBY8</accession>
<evidence type="ECO:0000256" key="8">
    <source>
        <dbReference type="SAM" id="Phobius"/>
    </source>
</evidence>
<evidence type="ECO:0000256" key="6">
    <source>
        <dbReference type="ARBA" id="ARBA00023136"/>
    </source>
</evidence>
<feature type="region of interest" description="Disordered" evidence="7">
    <location>
        <begin position="170"/>
        <end position="203"/>
    </location>
</feature>
<evidence type="ECO:0000256" key="2">
    <source>
        <dbReference type="ARBA" id="ARBA00006448"/>
    </source>
</evidence>
<protein>
    <submittedName>
        <fullName evidence="10">DUF421 domain-containing protein</fullName>
    </submittedName>
</protein>
<gene>
    <name evidence="10" type="ORF">CHI12_11310</name>
</gene>
<dbReference type="EMBL" id="NPBH01000049">
    <property type="protein sequence ID" value="PAE07379.1"/>
    <property type="molecule type" value="Genomic_DNA"/>
</dbReference>
<dbReference type="Pfam" id="PF04239">
    <property type="entry name" value="DUF421"/>
    <property type="match status" value="1"/>
</dbReference>
<feature type="transmembrane region" description="Helical" evidence="8">
    <location>
        <begin position="31"/>
        <end position="50"/>
    </location>
</feature>
<keyword evidence="6 8" id="KW-0472">Membrane</keyword>
<dbReference type="Proteomes" id="UP000216475">
    <property type="component" value="Unassembled WGS sequence"/>
</dbReference>
<organism evidence="10 11">
    <name type="scientific">Terribacillus saccharophilus</name>
    <dbReference type="NCBI Taxonomy" id="361277"/>
    <lineage>
        <taxon>Bacteria</taxon>
        <taxon>Bacillati</taxon>
        <taxon>Bacillota</taxon>
        <taxon>Bacilli</taxon>
        <taxon>Bacillales</taxon>
        <taxon>Bacillaceae</taxon>
        <taxon>Terribacillus</taxon>
    </lineage>
</organism>
<sequence>MDWDVIWKSVLIIIVGILLIRFSGRRSISQMTISQTVIMISIGTLLIQPVSGKNLWGTFGIAAILIFTLLVIEYIQLKWDRAESFFTGRAKVVIENGQLDVQTLQKLKLSVDKLEMRLRQQGISSIQDVKWATVEPSGQLGYLLKDKSQPATKGEVAELKEMIEGILKGNQSYPSTQPAQSEASNLFSEIKHKHQPEPPRQLN</sequence>
<evidence type="ECO:0000256" key="1">
    <source>
        <dbReference type="ARBA" id="ARBA00004651"/>
    </source>
</evidence>
<name>A0A268HBY8_9BACI</name>
<feature type="compositionally biased region" description="Polar residues" evidence="7">
    <location>
        <begin position="170"/>
        <end position="187"/>
    </location>
</feature>
<keyword evidence="5 8" id="KW-1133">Transmembrane helix</keyword>
<evidence type="ECO:0000256" key="3">
    <source>
        <dbReference type="ARBA" id="ARBA00022475"/>
    </source>
</evidence>
<feature type="transmembrane region" description="Helical" evidence="8">
    <location>
        <begin position="56"/>
        <end position="75"/>
    </location>
</feature>
<evidence type="ECO:0000256" key="7">
    <source>
        <dbReference type="SAM" id="MobiDB-lite"/>
    </source>
</evidence>
<dbReference type="AlphaFoldDB" id="A0A268HBY8"/>
<dbReference type="InterPro" id="IPR023090">
    <property type="entry name" value="UPF0702_alpha/beta_dom_sf"/>
</dbReference>
<evidence type="ECO:0000259" key="9">
    <source>
        <dbReference type="Pfam" id="PF04239"/>
    </source>
</evidence>
<dbReference type="InterPro" id="IPR007353">
    <property type="entry name" value="DUF421"/>
</dbReference>
<evidence type="ECO:0000256" key="4">
    <source>
        <dbReference type="ARBA" id="ARBA00022692"/>
    </source>
</evidence>
<dbReference type="Gene3D" id="3.30.240.20">
    <property type="entry name" value="bsu07140 like domains"/>
    <property type="match status" value="1"/>
</dbReference>
<reference evidence="10 11" key="1">
    <citation type="submission" date="2017-07" db="EMBL/GenBank/DDBJ databases">
        <title>Isolation and whole genome analysis of endospore-forming bacteria from heroin.</title>
        <authorList>
            <person name="Kalinowski J."/>
            <person name="Ahrens B."/>
            <person name="Al-Dilaimi A."/>
            <person name="Winkler A."/>
            <person name="Wibberg D."/>
            <person name="Schleenbecker U."/>
            <person name="Ruckert C."/>
            <person name="Wolfel R."/>
            <person name="Grass G."/>
        </authorList>
    </citation>
    <scope>NUCLEOTIDE SEQUENCE [LARGE SCALE GENOMIC DNA]</scope>
    <source>
        <strain evidence="10 11">7509</strain>
    </source>
</reference>
<dbReference type="GO" id="GO:0005886">
    <property type="term" value="C:plasma membrane"/>
    <property type="evidence" value="ECO:0007669"/>
    <property type="project" value="UniProtKB-SubCell"/>
</dbReference>
<dbReference type="PANTHER" id="PTHR34582">
    <property type="entry name" value="UPF0702 TRANSMEMBRANE PROTEIN YCAP"/>
    <property type="match status" value="1"/>
</dbReference>
<evidence type="ECO:0000313" key="10">
    <source>
        <dbReference type="EMBL" id="PAE07379.1"/>
    </source>
</evidence>
<keyword evidence="4 8" id="KW-0812">Transmembrane</keyword>